<evidence type="ECO:0000313" key="2">
    <source>
        <dbReference type="Proteomes" id="UP000886595"/>
    </source>
</evidence>
<reference evidence="1 2" key="1">
    <citation type="submission" date="2020-02" db="EMBL/GenBank/DDBJ databases">
        <authorList>
            <person name="Ma Q."/>
            <person name="Huang Y."/>
            <person name="Song X."/>
            <person name="Pei D."/>
        </authorList>
    </citation>
    <scope>NUCLEOTIDE SEQUENCE [LARGE SCALE GENOMIC DNA]</scope>
    <source>
        <strain evidence="1">Sxm20200214</strain>
        <tissue evidence="1">Leaf</tissue>
    </source>
</reference>
<sequence length="87" mass="9891">MGMEWEEHEAFADFKLKHTGPGFLSNGKRRPRHQRFTVFHHNSNKKLVSTESAAIVKHNVVFRKVVTGMDVVYKIKAEGNQSGIPNS</sequence>
<dbReference type="InterPro" id="IPR029000">
    <property type="entry name" value="Cyclophilin-like_dom_sf"/>
</dbReference>
<dbReference type="EMBL" id="JAAMPC010000005">
    <property type="protein sequence ID" value="KAG2310888.1"/>
    <property type="molecule type" value="Genomic_DNA"/>
</dbReference>
<dbReference type="SUPFAM" id="SSF50891">
    <property type="entry name" value="Cyclophilin-like"/>
    <property type="match status" value="1"/>
</dbReference>
<keyword evidence="2" id="KW-1185">Reference proteome</keyword>
<protein>
    <submittedName>
        <fullName evidence="1">Uncharacterized protein</fullName>
    </submittedName>
</protein>
<proteinExistence type="predicted"/>
<dbReference type="AlphaFoldDB" id="A0A8X7VGR7"/>
<organism evidence="1 2">
    <name type="scientific">Brassica carinata</name>
    <name type="common">Ethiopian mustard</name>
    <name type="synonym">Abyssinian cabbage</name>
    <dbReference type="NCBI Taxonomy" id="52824"/>
    <lineage>
        <taxon>Eukaryota</taxon>
        <taxon>Viridiplantae</taxon>
        <taxon>Streptophyta</taxon>
        <taxon>Embryophyta</taxon>
        <taxon>Tracheophyta</taxon>
        <taxon>Spermatophyta</taxon>
        <taxon>Magnoliopsida</taxon>
        <taxon>eudicotyledons</taxon>
        <taxon>Gunneridae</taxon>
        <taxon>Pentapetalae</taxon>
        <taxon>rosids</taxon>
        <taxon>malvids</taxon>
        <taxon>Brassicales</taxon>
        <taxon>Brassicaceae</taxon>
        <taxon>Brassiceae</taxon>
        <taxon>Brassica</taxon>
    </lineage>
</organism>
<gene>
    <name evidence="1" type="ORF">Bca52824_022445</name>
</gene>
<accession>A0A8X7VGR7</accession>
<evidence type="ECO:0000313" key="1">
    <source>
        <dbReference type="EMBL" id="KAG2310888.1"/>
    </source>
</evidence>
<dbReference type="Proteomes" id="UP000886595">
    <property type="component" value="Unassembled WGS sequence"/>
</dbReference>
<comment type="caution">
    <text evidence="1">The sequence shown here is derived from an EMBL/GenBank/DDBJ whole genome shotgun (WGS) entry which is preliminary data.</text>
</comment>
<dbReference type="Gene3D" id="2.40.100.10">
    <property type="entry name" value="Cyclophilin-like"/>
    <property type="match status" value="1"/>
</dbReference>
<name>A0A8X7VGR7_BRACI</name>